<comment type="caution">
    <text evidence="2">The sequence shown here is derived from an EMBL/GenBank/DDBJ whole genome shotgun (WGS) entry which is preliminary data.</text>
</comment>
<dbReference type="EMBL" id="JABWDY010010436">
    <property type="protein sequence ID" value="KAF5200665.1"/>
    <property type="molecule type" value="Genomic_DNA"/>
</dbReference>
<evidence type="ECO:0000313" key="2">
    <source>
        <dbReference type="EMBL" id="KAF5200665.1"/>
    </source>
</evidence>
<dbReference type="Proteomes" id="UP000554482">
    <property type="component" value="Unassembled WGS sequence"/>
</dbReference>
<feature type="region of interest" description="Disordered" evidence="1">
    <location>
        <begin position="60"/>
        <end position="79"/>
    </location>
</feature>
<proteinExistence type="predicted"/>
<organism evidence="2 3">
    <name type="scientific">Thalictrum thalictroides</name>
    <name type="common">Rue-anemone</name>
    <name type="synonym">Anemone thalictroides</name>
    <dbReference type="NCBI Taxonomy" id="46969"/>
    <lineage>
        <taxon>Eukaryota</taxon>
        <taxon>Viridiplantae</taxon>
        <taxon>Streptophyta</taxon>
        <taxon>Embryophyta</taxon>
        <taxon>Tracheophyta</taxon>
        <taxon>Spermatophyta</taxon>
        <taxon>Magnoliopsida</taxon>
        <taxon>Ranunculales</taxon>
        <taxon>Ranunculaceae</taxon>
        <taxon>Thalictroideae</taxon>
        <taxon>Thalictrum</taxon>
    </lineage>
</organism>
<dbReference type="AlphaFoldDB" id="A0A7J6WVW0"/>
<keyword evidence="3" id="KW-1185">Reference proteome</keyword>
<name>A0A7J6WVW0_THATH</name>
<evidence type="ECO:0000256" key="1">
    <source>
        <dbReference type="SAM" id="MobiDB-lite"/>
    </source>
</evidence>
<sequence length="121" mass="12658">MVSLATSATGKLGYHYHCLRLAAVSQARRPGRSGMLIPLLRGVGTRVVATFRDSPYAENAETPSVGIPTILPHHDQASGPGARTRLYGRVLALSALSAAEVLGSAPRFGPPIGTRRTAGAR</sequence>
<protein>
    <submittedName>
        <fullName evidence="2">Uncharacterized protein</fullName>
    </submittedName>
</protein>
<gene>
    <name evidence="2" type="ORF">FRX31_009747</name>
</gene>
<accession>A0A7J6WVW0</accession>
<reference evidence="2 3" key="1">
    <citation type="submission" date="2020-06" db="EMBL/GenBank/DDBJ databases">
        <title>Transcriptomic and genomic resources for Thalictrum thalictroides and T. hernandezii: Facilitating candidate gene discovery in an emerging model plant lineage.</title>
        <authorList>
            <person name="Arias T."/>
            <person name="Riano-Pachon D.M."/>
            <person name="Di Stilio V.S."/>
        </authorList>
    </citation>
    <scope>NUCLEOTIDE SEQUENCE [LARGE SCALE GENOMIC DNA]</scope>
    <source>
        <strain evidence="3">cv. WT478/WT964</strain>
        <tissue evidence="2">Leaves</tissue>
    </source>
</reference>
<evidence type="ECO:0000313" key="3">
    <source>
        <dbReference type="Proteomes" id="UP000554482"/>
    </source>
</evidence>